<dbReference type="EMBL" id="NIXT01002025">
    <property type="protein sequence ID" value="OXE30632.1"/>
    <property type="molecule type" value="Genomic_DNA"/>
</dbReference>
<evidence type="ECO:0000313" key="2">
    <source>
        <dbReference type="Proteomes" id="UP000214596"/>
    </source>
</evidence>
<feature type="non-terminal residue" evidence="1">
    <location>
        <position position="1"/>
    </location>
</feature>
<organism evidence="1 2">
    <name type="scientific">Vibrio parahaemolyticus</name>
    <dbReference type="NCBI Taxonomy" id="670"/>
    <lineage>
        <taxon>Bacteria</taxon>
        <taxon>Pseudomonadati</taxon>
        <taxon>Pseudomonadota</taxon>
        <taxon>Gammaproteobacteria</taxon>
        <taxon>Vibrionales</taxon>
        <taxon>Vibrionaceae</taxon>
        <taxon>Vibrio</taxon>
    </lineage>
</organism>
<sequence length="125" mass="14035">KYYSDAILDPAMVHEGHQNKEVKLFANYDDSSDTVIFSVKDPKAELREFGISTTTELRDALDQGLVINEQTGPRVVSGDVAFDALFALTMKELDQLAVSEIKDGNYNYNNPIKAEVFETGAKWHY</sequence>
<gene>
    <name evidence="1" type="ORF">CA163_22340</name>
</gene>
<accession>A0A227J6V2</accession>
<name>A0A227J6V2_VIBPH</name>
<feature type="non-terminal residue" evidence="1">
    <location>
        <position position="125"/>
    </location>
</feature>
<proteinExistence type="predicted"/>
<evidence type="ECO:0000313" key="1">
    <source>
        <dbReference type="EMBL" id="OXE30632.1"/>
    </source>
</evidence>
<comment type="caution">
    <text evidence="1">The sequence shown here is derived from an EMBL/GenBank/DDBJ whole genome shotgun (WGS) entry which is preliminary data.</text>
</comment>
<dbReference type="Proteomes" id="UP000214596">
    <property type="component" value="Unassembled WGS sequence"/>
</dbReference>
<reference evidence="1 2" key="1">
    <citation type="journal article" date="2017" name="Appl. Environ. Microbiol.">
        <title>Parallel evolution of two clades of a major Atlantic endemic Vibrio parahaemolyticus pathogen lineage by independent acquisition of related pathogenicity islands.</title>
        <authorList>
            <person name="Xu F."/>
            <person name="Gonzalez-Escalona N."/>
            <person name="Drees K.P."/>
            <person name="Sebra R.P."/>
            <person name="Cooper V.S."/>
            <person name="Jones S.H."/>
            <person name="Whistler C.A."/>
        </authorList>
    </citation>
    <scope>NUCLEOTIDE SEQUENCE [LARGE SCALE GENOMIC DNA]</scope>
    <source>
        <strain evidence="1 2">MAVP-3</strain>
    </source>
</reference>
<dbReference type="AlphaFoldDB" id="A0A227J6V2"/>
<protein>
    <submittedName>
        <fullName evidence="1">Uncharacterized protein</fullName>
    </submittedName>
</protein>